<dbReference type="AlphaFoldDB" id="A0A2P2PZK7"/>
<evidence type="ECO:0000313" key="1">
    <source>
        <dbReference type="EMBL" id="MBX60103.1"/>
    </source>
</evidence>
<name>A0A2P2PZK7_RHIMU</name>
<proteinExistence type="predicted"/>
<protein>
    <submittedName>
        <fullName evidence="1">Uncharacterized protein</fullName>
    </submittedName>
</protein>
<accession>A0A2P2PZK7</accession>
<reference evidence="1" key="1">
    <citation type="submission" date="2018-02" db="EMBL/GenBank/DDBJ databases">
        <title>Rhizophora mucronata_Transcriptome.</title>
        <authorList>
            <person name="Meera S.P."/>
            <person name="Sreeshan A."/>
            <person name="Augustine A."/>
        </authorList>
    </citation>
    <scope>NUCLEOTIDE SEQUENCE</scope>
    <source>
        <tissue evidence="1">Leaf</tissue>
    </source>
</reference>
<organism evidence="1">
    <name type="scientific">Rhizophora mucronata</name>
    <name type="common">Asiatic mangrove</name>
    <dbReference type="NCBI Taxonomy" id="61149"/>
    <lineage>
        <taxon>Eukaryota</taxon>
        <taxon>Viridiplantae</taxon>
        <taxon>Streptophyta</taxon>
        <taxon>Embryophyta</taxon>
        <taxon>Tracheophyta</taxon>
        <taxon>Spermatophyta</taxon>
        <taxon>Magnoliopsida</taxon>
        <taxon>eudicotyledons</taxon>
        <taxon>Gunneridae</taxon>
        <taxon>Pentapetalae</taxon>
        <taxon>rosids</taxon>
        <taxon>fabids</taxon>
        <taxon>Malpighiales</taxon>
        <taxon>Rhizophoraceae</taxon>
        <taxon>Rhizophora</taxon>
    </lineage>
</organism>
<sequence length="24" mass="2874">MSILQSFVFTSVLDYHSQWLVHHV</sequence>
<dbReference type="EMBL" id="GGEC01079619">
    <property type="protein sequence ID" value="MBX60103.1"/>
    <property type="molecule type" value="Transcribed_RNA"/>
</dbReference>